<comment type="caution">
    <text evidence="8">The sequence shown here is derived from an EMBL/GenBank/DDBJ whole genome shotgun (WGS) entry which is preliminary data.</text>
</comment>
<evidence type="ECO:0000313" key="9">
    <source>
        <dbReference type="Proteomes" id="UP000810252"/>
    </source>
</evidence>
<dbReference type="EMBL" id="JADIMQ010000053">
    <property type="protein sequence ID" value="MBO8448394.1"/>
    <property type="molecule type" value="Genomic_DNA"/>
</dbReference>
<feature type="domain" description="SusD-like N-terminal" evidence="7">
    <location>
        <begin position="40"/>
        <end position="253"/>
    </location>
</feature>
<accession>A0A9D9HF00</accession>
<reference evidence="8" key="2">
    <citation type="journal article" date="2021" name="PeerJ">
        <title>Extensive microbial diversity within the chicken gut microbiome revealed by metagenomics and culture.</title>
        <authorList>
            <person name="Gilroy R."/>
            <person name="Ravi A."/>
            <person name="Getino M."/>
            <person name="Pursley I."/>
            <person name="Horton D.L."/>
            <person name="Alikhan N.F."/>
            <person name="Baker D."/>
            <person name="Gharbi K."/>
            <person name="Hall N."/>
            <person name="Watson M."/>
            <person name="Adriaenssens E.M."/>
            <person name="Foster-Nyarko E."/>
            <person name="Jarju S."/>
            <person name="Secka A."/>
            <person name="Antonio M."/>
            <person name="Oren A."/>
            <person name="Chaudhuri R.R."/>
            <person name="La Ragione R."/>
            <person name="Hildebrand F."/>
            <person name="Pallen M.J."/>
        </authorList>
    </citation>
    <scope>NUCLEOTIDE SEQUENCE</scope>
    <source>
        <strain evidence="8">20514</strain>
    </source>
</reference>
<dbReference type="GO" id="GO:0009279">
    <property type="term" value="C:cell outer membrane"/>
    <property type="evidence" value="ECO:0007669"/>
    <property type="project" value="UniProtKB-SubCell"/>
</dbReference>
<sequence length="524" mass="58834">MKKILNIMKYAAVSAVVCVTAVSCLEKYPGSAIPVEESMQTFADAEQHLIGIYSSLKSSNLYSGSLTLLPDIQADLAMAVLTNSNPHPDIWEWNIRPTNEEIEGVYGGLYSVIGNCNFYLDKIGEVMAAETDEDNLETLDSYTGEVYAIRALCYSELIKCFCEAYPAMDDTGNTPDDEAAKNMLGVVLRTKYFEPEPVRRASLYDSYQQVLSDLARAEELLDDGDDDPTVNEGDVYDNYYISLAAVYAIRARVALYMRDWRSAVTYSTYVIENPAFSLSGTETNPTTGYTGFDSLWYFDTGNEIIWRIGFTPTSAGGALGTDFLNYLRDYTYLYPDFVPAEWVVNLYSTKDIRYLAYFADSSVEGFPTIGYSFEIAVPLLAKYWGNRNFTNSYQLYHVCMPKPLRLAEQYLIRAEAHCRLGDGLAASDLTTLSQSRGAGAVSVGADWLETISNERVKELYMEGFRLNDLKRWHQGFERTPNSYSQIEGNDLEISADDPLFVWPIPQHEIESPGSEIEENASNNR</sequence>
<dbReference type="InterPro" id="IPR011990">
    <property type="entry name" value="TPR-like_helical_dom_sf"/>
</dbReference>
<evidence type="ECO:0000259" key="6">
    <source>
        <dbReference type="Pfam" id="PF07980"/>
    </source>
</evidence>
<dbReference type="Pfam" id="PF14322">
    <property type="entry name" value="SusD-like_3"/>
    <property type="match status" value="1"/>
</dbReference>
<protein>
    <submittedName>
        <fullName evidence="8">RagB/SusD family nutrient uptake outer membrane protein</fullName>
    </submittedName>
</protein>
<dbReference type="Proteomes" id="UP000810252">
    <property type="component" value="Unassembled WGS sequence"/>
</dbReference>
<dbReference type="PROSITE" id="PS51257">
    <property type="entry name" value="PROKAR_LIPOPROTEIN"/>
    <property type="match status" value="1"/>
</dbReference>
<dbReference type="InterPro" id="IPR033985">
    <property type="entry name" value="SusD-like_N"/>
</dbReference>
<dbReference type="Pfam" id="PF07980">
    <property type="entry name" value="SusD_RagB"/>
    <property type="match status" value="1"/>
</dbReference>
<evidence type="ECO:0000256" key="5">
    <source>
        <dbReference type="ARBA" id="ARBA00023237"/>
    </source>
</evidence>
<dbReference type="SUPFAM" id="SSF48452">
    <property type="entry name" value="TPR-like"/>
    <property type="match status" value="1"/>
</dbReference>
<evidence type="ECO:0000313" key="8">
    <source>
        <dbReference type="EMBL" id="MBO8448394.1"/>
    </source>
</evidence>
<comment type="subcellular location">
    <subcellularLocation>
        <location evidence="1">Cell outer membrane</location>
    </subcellularLocation>
</comment>
<dbReference type="Gene3D" id="1.25.40.390">
    <property type="match status" value="1"/>
</dbReference>
<reference evidence="8" key="1">
    <citation type="submission" date="2020-10" db="EMBL/GenBank/DDBJ databases">
        <authorList>
            <person name="Gilroy R."/>
        </authorList>
    </citation>
    <scope>NUCLEOTIDE SEQUENCE</scope>
    <source>
        <strain evidence="8">20514</strain>
    </source>
</reference>
<keyword evidence="5" id="KW-0998">Cell outer membrane</keyword>
<dbReference type="AlphaFoldDB" id="A0A9D9HF00"/>
<dbReference type="InterPro" id="IPR012944">
    <property type="entry name" value="SusD_RagB_dom"/>
</dbReference>
<proteinExistence type="inferred from homology"/>
<gene>
    <name evidence="8" type="ORF">IAC29_03880</name>
</gene>
<organism evidence="8 9">
    <name type="scientific">Candidatus Cryptobacteroides merdigallinarum</name>
    <dbReference type="NCBI Taxonomy" id="2840770"/>
    <lineage>
        <taxon>Bacteria</taxon>
        <taxon>Pseudomonadati</taxon>
        <taxon>Bacteroidota</taxon>
        <taxon>Bacteroidia</taxon>
        <taxon>Bacteroidales</taxon>
        <taxon>Candidatus Cryptobacteroides</taxon>
    </lineage>
</organism>
<comment type="similarity">
    <text evidence="2">Belongs to the SusD family.</text>
</comment>
<evidence type="ECO:0000256" key="2">
    <source>
        <dbReference type="ARBA" id="ARBA00006275"/>
    </source>
</evidence>
<evidence type="ECO:0000259" key="7">
    <source>
        <dbReference type="Pfam" id="PF14322"/>
    </source>
</evidence>
<evidence type="ECO:0000256" key="3">
    <source>
        <dbReference type="ARBA" id="ARBA00022729"/>
    </source>
</evidence>
<keyword evidence="4" id="KW-0472">Membrane</keyword>
<evidence type="ECO:0000256" key="4">
    <source>
        <dbReference type="ARBA" id="ARBA00023136"/>
    </source>
</evidence>
<feature type="domain" description="RagB/SusD" evidence="6">
    <location>
        <begin position="404"/>
        <end position="510"/>
    </location>
</feature>
<keyword evidence="3" id="KW-0732">Signal</keyword>
<evidence type="ECO:0000256" key="1">
    <source>
        <dbReference type="ARBA" id="ARBA00004442"/>
    </source>
</evidence>
<name>A0A9D9HF00_9BACT</name>